<accession>A0A5B7CDS1</accession>
<dbReference type="Proteomes" id="UP000324222">
    <property type="component" value="Unassembled WGS sequence"/>
</dbReference>
<keyword evidence="2" id="KW-1185">Reference proteome</keyword>
<protein>
    <submittedName>
        <fullName evidence="1">Uncharacterized protein</fullName>
    </submittedName>
</protein>
<reference evidence="1 2" key="1">
    <citation type="submission" date="2019-05" db="EMBL/GenBank/DDBJ databases">
        <title>Another draft genome of Portunus trituberculatus and its Hox gene families provides insights of decapod evolution.</title>
        <authorList>
            <person name="Jeong J.-H."/>
            <person name="Song I."/>
            <person name="Kim S."/>
            <person name="Choi T."/>
            <person name="Kim D."/>
            <person name="Ryu S."/>
            <person name="Kim W."/>
        </authorList>
    </citation>
    <scope>NUCLEOTIDE SEQUENCE [LARGE SCALE GENOMIC DNA]</scope>
    <source>
        <tissue evidence="1">Muscle</tissue>
    </source>
</reference>
<sequence length="113" mass="12252">MGLRAGARVWRLAGCAKRRAAGCPHLLHTLQAVQEWSLTCSHSCTIVVRASPNVTLLFLINKSSPSKSYNHVASSETWLMTNDEVLFSGHVYTSLSNVEGVVGEEKVAKVVGE</sequence>
<organism evidence="1 2">
    <name type="scientific">Portunus trituberculatus</name>
    <name type="common">Swimming crab</name>
    <name type="synonym">Neptunus trituberculatus</name>
    <dbReference type="NCBI Taxonomy" id="210409"/>
    <lineage>
        <taxon>Eukaryota</taxon>
        <taxon>Metazoa</taxon>
        <taxon>Ecdysozoa</taxon>
        <taxon>Arthropoda</taxon>
        <taxon>Crustacea</taxon>
        <taxon>Multicrustacea</taxon>
        <taxon>Malacostraca</taxon>
        <taxon>Eumalacostraca</taxon>
        <taxon>Eucarida</taxon>
        <taxon>Decapoda</taxon>
        <taxon>Pleocyemata</taxon>
        <taxon>Brachyura</taxon>
        <taxon>Eubrachyura</taxon>
        <taxon>Portunoidea</taxon>
        <taxon>Portunidae</taxon>
        <taxon>Portuninae</taxon>
        <taxon>Portunus</taxon>
    </lineage>
</organism>
<name>A0A5B7CDS1_PORTR</name>
<gene>
    <name evidence="1" type="ORF">E2C01_000319</name>
</gene>
<evidence type="ECO:0000313" key="2">
    <source>
        <dbReference type="Proteomes" id="UP000324222"/>
    </source>
</evidence>
<dbReference type="EMBL" id="VSRR010000007">
    <property type="protein sequence ID" value="MPC07752.1"/>
    <property type="molecule type" value="Genomic_DNA"/>
</dbReference>
<evidence type="ECO:0000313" key="1">
    <source>
        <dbReference type="EMBL" id="MPC07752.1"/>
    </source>
</evidence>
<proteinExistence type="predicted"/>
<comment type="caution">
    <text evidence="1">The sequence shown here is derived from an EMBL/GenBank/DDBJ whole genome shotgun (WGS) entry which is preliminary data.</text>
</comment>
<dbReference type="AlphaFoldDB" id="A0A5B7CDS1"/>